<organism evidence="1">
    <name type="scientific">Anopheles coluzzii</name>
    <name type="common">African malaria mosquito</name>
    <dbReference type="NCBI Taxonomy" id="1518534"/>
    <lineage>
        <taxon>Eukaryota</taxon>
        <taxon>Metazoa</taxon>
        <taxon>Ecdysozoa</taxon>
        <taxon>Arthropoda</taxon>
        <taxon>Hexapoda</taxon>
        <taxon>Insecta</taxon>
        <taxon>Pterygota</taxon>
        <taxon>Neoptera</taxon>
        <taxon>Endopterygota</taxon>
        <taxon>Diptera</taxon>
        <taxon>Nematocera</taxon>
        <taxon>Culicoidea</taxon>
        <taxon>Culicidae</taxon>
        <taxon>Anophelinae</taxon>
        <taxon>Anopheles</taxon>
    </lineage>
</organism>
<dbReference type="Proteomes" id="UP000075882">
    <property type="component" value="Unassembled WGS sequence"/>
</dbReference>
<dbReference type="EnsemblMetazoa" id="ACOM039097-RA">
    <property type="protein sequence ID" value="ACOM039097-PA.1"/>
    <property type="gene ID" value="ACOM039097"/>
</dbReference>
<reference evidence="1" key="1">
    <citation type="submission" date="2022-08" db="UniProtKB">
        <authorList>
            <consortium name="EnsemblMetazoa"/>
        </authorList>
    </citation>
    <scope>IDENTIFICATION</scope>
</reference>
<sequence length="281" mass="31706">MSLYPGLKKRQNSILLDRKLQQAEYEAAVGVFDDADVGLQQRRNVIAPDWRLQRATLTSLTRVCGSSCIRIAPPGRSVATPSTVRWKGNPNRKKGNAIGQYALTKTRLRGERPSTRQRIAPGFVAGERSIVIVLHRPRRQLWHVGGQWAERVQHEQQQIAGRNRQHHRDHVIARLGTGTVDQHLVKLGLLVPVQRWIVEIAQLGHYVIRSGVSPVKQVFSHRGSPWPHWLVMFLNSVYSAEWWNWKPTTATGASRAPSAWKIAWLAVTSVSFRLPASNGTE</sequence>
<dbReference type="AlphaFoldDB" id="A0A8W7PYM5"/>
<proteinExistence type="predicted"/>
<accession>A0A8W7PYM5</accession>
<name>A0A8W7PYM5_ANOCL</name>
<protein>
    <submittedName>
        <fullName evidence="1">Uncharacterized protein</fullName>
    </submittedName>
</protein>
<evidence type="ECO:0000313" key="1">
    <source>
        <dbReference type="EnsemblMetazoa" id="ACOM039097-PA.1"/>
    </source>
</evidence>